<accession>A0A6A6DZV0</accession>
<keyword evidence="2" id="KW-1185">Reference proteome</keyword>
<sequence length="203" mass="23953">MGRSPGGTLFPWYLVKGLMALRKHANENGSKLYDEEYDKAKEKREEAISRWMEKNPDSMLADDPLSIYRTWSPDLMDELDEIDREAIRCGRRKYVALLRETEKKMQTLLAFWRDCGLVTGQRTPPSSRWHDPKAKVERLPKPQYLKEKQSLVILPTRVKSCEVVWTRDHLDDPLMPHLHPDHFPGHRYTQWQIFTKFKKCSAV</sequence>
<dbReference type="Proteomes" id="UP000800200">
    <property type="component" value="Unassembled WGS sequence"/>
</dbReference>
<dbReference type="OrthoDB" id="5396477at2759"/>
<reference evidence="1" key="1">
    <citation type="journal article" date="2020" name="Stud. Mycol.">
        <title>101 Dothideomycetes genomes: a test case for predicting lifestyles and emergence of pathogens.</title>
        <authorList>
            <person name="Haridas S."/>
            <person name="Albert R."/>
            <person name="Binder M."/>
            <person name="Bloem J."/>
            <person name="Labutti K."/>
            <person name="Salamov A."/>
            <person name="Andreopoulos B."/>
            <person name="Baker S."/>
            <person name="Barry K."/>
            <person name="Bills G."/>
            <person name="Bluhm B."/>
            <person name="Cannon C."/>
            <person name="Castanera R."/>
            <person name="Culley D."/>
            <person name="Daum C."/>
            <person name="Ezra D."/>
            <person name="Gonzalez J."/>
            <person name="Henrissat B."/>
            <person name="Kuo A."/>
            <person name="Liang C."/>
            <person name="Lipzen A."/>
            <person name="Lutzoni F."/>
            <person name="Magnuson J."/>
            <person name="Mondo S."/>
            <person name="Nolan M."/>
            <person name="Ohm R."/>
            <person name="Pangilinan J."/>
            <person name="Park H.-J."/>
            <person name="Ramirez L."/>
            <person name="Alfaro M."/>
            <person name="Sun H."/>
            <person name="Tritt A."/>
            <person name="Yoshinaga Y."/>
            <person name="Zwiers L.-H."/>
            <person name="Turgeon B."/>
            <person name="Goodwin S."/>
            <person name="Spatafora J."/>
            <person name="Crous P."/>
            <person name="Grigoriev I."/>
        </authorList>
    </citation>
    <scope>NUCLEOTIDE SEQUENCE</scope>
    <source>
        <strain evidence="1">CBS 207.26</strain>
    </source>
</reference>
<evidence type="ECO:0000313" key="2">
    <source>
        <dbReference type="Proteomes" id="UP000800200"/>
    </source>
</evidence>
<proteinExistence type="predicted"/>
<evidence type="ECO:0000313" key="1">
    <source>
        <dbReference type="EMBL" id="KAF2184523.1"/>
    </source>
</evidence>
<organism evidence="1 2">
    <name type="scientific">Zopfia rhizophila CBS 207.26</name>
    <dbReference type="NCBI Taxonomy" id="1314779"/>
    <lineage>
        <taxon>Eukaryota</taxon>
        <taxon>Fungi</taxon>
        <taxon>Dikarya</taxon>
        <taxon>Ascomycota</taxon>
        <taxon>Pezizomycotina</taxon>
        <taxon>Dothideomycetes</taxon>
        <taxon>Dothideomycetes incertae sedis</taxon>
        <taxon>Zopfiaceae</taxon>
        <taxon>Zopfia</taxon>
    </lineage>
</organism>
<protein>
    <submittedName>
        <fullName evidence="1">Uncharacterized protein</fullName>
    </submittedName>
</protein>
<dbReference type="AlphaFoldDB" id="A0A6A6DZV0"/>
<name>A0A6A6DZV0_9PEZI</name>
<dbReference type="EMBL" id="ML994637">
    <property type="protein sequence ID" value="KAF2184523.1"/>
    <property type="molecule type" value="Genomic_DNA"/>
</dbReference>
<gene>
    <name evidence="1" type="ORF">K469DRAFT_780819</name>
</gene>